<proteinExistence type="predicted"/>
<evidence type="ECO:0000313" key="2">
    <source>
        <dbReference type="EMBL" id="MCU6699246.1"/>
    </source>
</evidence>
<keyword evidence="1" id="KW-0812">Transmembrane</keyword>
<keyword evidence="1" id="KW-1133">Transmembrane helix</keyword>
<evidence type="ECO:0000313" key="3">
    <source>
        <dbReference type="Proteomes" id="UP001207605"/>
    </source>
</evidence>
<feature type="transmembrane region" description="Helical" evidence="1">
    <location>
        <begin position="42"/>
        <end position="59"/>
    </location>
</feature>
<dbReference type="Proteomes" id="UP001207605">
    <property type="component" value="Unassembled WGS sequence"/>
</dbReference>
<reference evidence="2 3" key="1">
    <citation type="journal article" date="2021" name="ISME Commun">
        <title>Automated analysis of genomic sequences facilitates high-throughput and comprehensive description of bacteria.</title>
        <authorList>
            <person name="Hitch T.C.A."/>
        </authorList>
    </citation>
    <scope>NUCLEOTIDE SEQUENCE [LARGE SCALE GENOMIC DNA]</scope>
    <source>
        <strain evidence="2 3">Sanger_02</strain>
    </source>
</reference>
<keyword evidence="1" id="KW-0472">Membrane</keyword>
<protein>
    <submittedName>
        <fullName evidence="2">YcxB family protein</fullName>
    </submittedName>
</protein>
<comment type="caution">
    <text evidence="2">The sequence shown here is derived from an EMBL/GenBank/DDBJ whole genome shotgun (WGS) entry which is preliminary data.</text>
</comment>
<name>A0ABT2S3W0_9FIRM</name>
<gene>
    <name evidence="2" type="ORF">OCV65_03205</name>
</gene>
<dbReference type="EMBL" id="JAOQJV010000002">
    <property type="protein sequence ID" value="MCU6699246.1"/>
    <property type="molecule type" value="Genomic_DNA"/>
</dbReference>
<accession>A0ABT2S3W0</accession>
<feature type="transmembrane region" description="Helical" evidence="1">
    <location>
        <begin position="65"/>
        <end position="86"/>
    </location>
</feature>
<evidence type="ECO:0000256" key="1">
    <source>
        <dbReference type="SAM" id="Phobius"/>
    </source>
</evidence>
<keyword evidence="3" id="KW-1185">Reference proteome</keyword>
<organism evidence="2 3">
    <name type="scientific">Dorea ammoniilytica</name>
    <dbReference type="NCBI Taxonomy" id="2981788"/>
    <lineage>
        <taxon>Bacteria</taxon>
        <taxon>Bacillati</taxon>
        <taxon>Bacillota</taxon>
        <taxon>Clostridia</taxon>
        <taxon>Lachnospirales</taxon>
        <taxon>Lachnospiraceae</taxon>
        <taxon>Dorea</taxon>
    </lineage>
</organism>
<dbReference type="RefSeq" id="WP_262580930.1">
    <property type="nucleotide sequence ID" value="NZ_JAOQJV010000002.1"/>
</dbReference>
<sequence>MENANKELQEDRRKNHYVVETKRDTKLMLTFIEFKNRVEHPAATVYMIAMGVMLIGLMYKQADSIAMVGKVIGYIFGAVLILMGLFRKYISVYMMKNNPEVHVNEEITYLFGNTGIRADKPQEGTEEHLANYKEVYCVWEDEADFYLGMNNDDLIVLQKANFTTGEASLFKDFILEKSGVKYIWKPAKFVNVCKNAVLKAKIRATQMQMAADQDGKEEK</sequence>